<gene>
    <name evidence="1" type="ORF">EHYA_09334</name>
</gene>
<dbReference type="AlphaFoldDB" id="A0A401Z401"/>
<dbReference type="Proteomes" id="UP000286931">
    <property type="component" value="Unassembled WGS sequence"/>
</dbReference>
<evidence type="ECO:0000313" key="1">
    <source>
        <dbReference type="EMBL" id="GCE01568.1"/>
    </source>
</evidence>
<evidence type="ECO:0000313" key="2">
    <source>
        <dbReference type="Proteomes" id="UP000286931"/>
    </source>
</evidence>
<sequence>MNETTTTDVDIRTPIETPTLTWTRIDTATGAEKGVYATPDEALVAAMGTHTRVQLRLDVTGAVYLVEALDRMTGNTEPIGEEIAPTALALCGSGVEYSGPEVLPTPVDAMSVTELRMVVLQLRGEVDAYQQWASDQITEGCTPGCYGARTSDTCGECHRRWT</sequence>
<organism evidence="1 2">
    <name type="scientific">Embleya hyalina</name>
    <dbReference type="NCBI Taxonomy" id="516124"/>
    <lineage>
        <taxon>Bacteria</taxon>
        <taxon>Bacillati</taxon>
        <taxon>Actinomycetota</taxon>
        <taxon>Actinomycetes</taxon>
        <taxon>Kitasatosporales</taxon>
        <taxon>Streptomycetaceae</taxon>
        <taxon>Embleya</taxon>
    </lineage>
</organism>
<name>A0A401Z401_9ACTN</name>
<dbReference type="EMBL" id="BIFH01000050">
    <property type="protein sequence ID" value="GCE01568.1"/>
    <property type="molecule type" value="Genomic_DNA"/>
</dbReference>
<protein>
    <submittedName>
        <fullName evidence="1">Uncharacterized protein</fullName>
    </submittedName>
</protein>
<dbReference type="RefSeq" id="WP_126643188.1">
    <property type="nucleotide sequence ID" value="NZ_BIFH01000050.1"/>
</dbReference>
<reference evidence="1 2" key="1">
    <citation type="submission" date="2018-12" db="EMBL/GenBank/DDBJ databases">
        <title>Draft genome sequence of Embleya hyalina NBRC 13850T.</title>
        <authorList>
            <person name="Komaki H."/>
            <person name="Hosoyama A."/>
            <person name="Kimura A."/>
            <person name="Ichikawa N."/>
            <person name="Tamura T."/>
        </authorList>
    </citation>
    <scope>NUCLEOTIDE SEQUENCE [LARGE SCALE GENOMIC DNA]</scope>
    <source>
        <strain evidence="1 2">NBRC 13850</strain>
    </source>
</reference>
<keyword evidence="2" id="KW-1185">Reference proteome</keyword>
<accession>A0A401Z401</accession>
<comment type="caution">
    <text evidence="1">The sequence shown here is derived from an EMBL/GenBank/DDBJ whole genome shotgun (WGS) entry which is preliminary data.</text>
</comment>
<proteinExistence type="predicted"/>